<sequence>MRPSRRLLPLAPVLLVAGILVSPPPPATANPSASADAPTTLYVFDSPQCDNSGPATQAVPLCSIQVAADRVQAGQTVAVKGAIFSDYPAPVTITHSGTPTAPITFTKYGSTKPTLKSTLTLSGVHDVAVNQLDFLEPKDQVQSTIQVKASSDVTLDGLLTDGLQDTDAAIDGDSSDVTLSRSWLTGNVQVAPGASRITVTTNTVGINVPGSDAISIGGTTNAVVTSNSVFSCANGIAIGGASSATVENNTVEIGPETGCTPTGITAGLAVSADSAANVRSDYNDYMVTAPAVEYSWGGTSYPTAAAFRSATGQGAHDLDGRVSLVDAADANAPGELSTDELGNPRVNDPLVPDTGVGASAPDLGAREVQDVLHLSETATPSALQSTGAPFTVGFTVSAPAVSQWSEPITTTVDFGDGGGAAPVAPGDTVTHTYETRGVYVATTTATDTSGSRQTLTRTITVGTSAPPAVTLTATPVFVTDPATGQANLVPGEGKVTVSLADPWEVAGVDVDWGEGKDTLTAGNDGTDETAGATFSKSHLYDQTGTYVVQVTVTDLLGRTSKANASLTVGDGFKARPGGPQRVYDSRGALGGDGIPANGKVSLPSVLFGGTASNSGLEAVLLNVTVTNPKANGYLVAVEHATQIPTSNVDFTAGQTVANHVVVRISRGNNIDFINASSGPIDLLIDTIGIQTQGPGTDSYHPEGPVRLLDTRTTLGGSPGAVPSGGSVTLQVAGVSGVPADATAVVMNLTITDTKSAGFVTAYGHGTTRPGISDADWAAGQTGTALVVVPLTDGKVVLYNSGPGTADFVADLLGYYSDHGSGAVFLPSEEPQRALDTRSGLGTGGHIAKLKSGQTLVLPVTSFVDAPASGVSAVEVDLIATNPSSTGYITAYPDGAARPTASSVDFTGGQTAANMTITPVGADGAIALYNGGGATVDLLVDIYGAYYQYSES</sequence>
<keyword evidence="4" id="KW-1185">Reference proteome</keyword>
<dbReference type="InterPro" id="IPR012334">
    <property type="entry name" value="Pectin_lyas_fold"/>
</dbReference>
<protein>
    <recommendedName>
        <fullName evidence="2">PKD domain-containing protein</fullName>
    </recommendedName>
</protein>
<feature type="signal peptide" evidence="1">
    <location>
        <begin position="1"/>
        <end position="29"/>
    </location>
</feature>
<feature type="chain" id="PRO_5047398840" description="PKD domain-containing protein" evidence="1">
    <location>
        <begin position="30"/>
        <end position="951"/>
    </location>
</feature>
<dbReference type="PROSITE" id="PS50093">
    <property type="entry name" value="PKD"/>
    <property type="match status" value="2"/>
</dbReference>
<keyword evidence="1" id="KW-0732">Signal</keyword>
<dbReference type="InterPro" id="IPR013783">
    <property type="entry name" value="Ig-like_fold"/>
</dbReference>
<dbReference type="Pfam" id="PF18911">
    <property type="entry name" value="PKD_4"/>
    <property type="match status" value="1"/>
</dbReference>
<organism evidence="3 4">
    <name type="scientific">Rugosimonospora acidiphila</name>
    <dbReference type="NCBI Taxonomy" id="556531"/>
    <lineage>
        <taxon>Bacteria</taxon>
        <taxon>Bacillati</taxon>
        <taxon>Actinomycetota</taxon>
        <taxon>Actinomycetes</taxon>
        <taxon>Micromonosporales</taxon>
        <taxon>Micromonosporaceae</taxon>
        <taxon>Rugosimonospora</taxon>
    </lineage>
</organism>
<evidence type="ECO:0000259" key="2">
    <source>
        <dbReference type="PROSITE" id="PS50093"/>
    </source>
</evidence>
<dbReference type="Gene3D" id="2.160.20.10">
    <property type="entry name" value="Single-stranded right-handed beta-helix, Pectin lyase-like"/>
    <property type="match status" value="1"/>
</dbReference>
<reference evidence="4" key="1">
    <citation type="journal article" date="2019" name="Int. J. Syst. Evol. Microbiol.">
        <title>The Global Catalogue of Microorganisms (GCM) 10K type strain sequencing project: providing services to taxonomists for standard genome sequencing and annotation.</title>
        <authorList>
            <consortium name="The Broad Institute Genomics Platform"/>
            <consortium name="The Broad Institute Genome Sequencing Center for Infectious Disease"/>
            <person name="Wu L."/>
            <person name="Ma J."/>
        </authorList>
    </citation>
    <scope>NUCLEOTIDE SEQUENCE [LARGE SCALE GENOMIC DNA]</scope>
    <source>
        <strain evidence="4">JCM 18304</strain>
    </source>
</reference>
<feature type="domain" description="PKD" evidence="2">
    <location>
        <begin position="523"/>
        <end position="568"/>
    </location>
</feature>
<dbReference type="InterPro" id="IPR022409">
    <property type="entry name" value="PKD/Chitinase_dom"/>
</dbReference>
<dbReference type="EMBL" id="BAABJQ010000023">
    <property type="protein sequence ID" value="GAA5195253.1"/>
    <property type="molecule type" value="Genomic_DNA"/>
</dbReference>
<dbReference type="CDD" id="cd00146">
    <property type="entry name" value="PKD"/>
    <property type="match status" value="1"/>
</dbReference>
<dbReference type="SUPFAM" id="SSF51126">
    <property type="entry name" value="Pectin lyase-like"/>
    <property type="match status" value="1"/>
</dbReference>
<dbReference type="Proteomes" id="UP001501570">
    <property type="component" value="Unassembled WGS sequence"/>
</dbReference>
<proteinExistence type="predicted"/>
<comment type="caution">
    <text evidence="3">The sequence shown here is derived from an EMBL/GenBank/DDBJ whole genome shotgun (WGS) entry which is preliminary data.</text>
</comment>
<evidence type="ECO:0000313" key="4">
    <source>
        <dbReference type="Proteomes" id="UP001501570"/>
    </source>
</evidence>
<dbReference type="InterPro" id="IPR011050">
    <property type="entry name" value="Pectin_lyase_fold/virulence"/>
</dbReference>
<evidence type="ECO:0000256" key="1">
    <source>
        <dbReference type="SAM" id="SignalP"/>
    </source>
</evidence>
<dbReference type="SMART" id="SM00089">
    <property type="entry name" value="PKD"/>
    <property type="match status" value="2"/>
</dbReference>
<dbReference type="SUPFAM" id="SSF49299">
    <property type="entry name" value="PKD domain"/>
    <property type="match status" value="1"/>
</dbReference>
<accession>A0ABP9SHR0</accession>
<evidence type="ECO:0000313" key="3">
    <source>
        <dbReference type="EMBL" id="GAA5195253.1"/>
    </source>
</evidence>
<dbReference type="RefSeq" id="WP_345635533.1">
    <property type="nucleotide sequence ID" value="NZ_BAABJQ010000023.1"/>
</dbReference>
<feature type="domain" description="PKD" evidence="2">
    <location>
        <begin position="406"/>
        <end position="461"/>
    </location>
</feature>
<dbReference type="Gene3D" id="2.60.40.10">
    <property type="entry name" value="Immunoglobulins"/>
    <property type="match status" value="2"/>
</dbReference>
<name>A0ABP9SHR0_9ACTN</name>
<gene>
    <name evidence="3" type="ORF">GCM10023322_61570</name>
</gene>
<dbReference type="InterPro" id="IPR000601">
    <property type="entry name" value="PKD_dom"/>
</dbReference>
<dbReference type="InterPro" id="IPR035986">
    <property type="entry name" value="PKD_dom_sf"/>
</dbReference>